<dbReference type="SUPFAM" id="SSF51658">
    <property type="entry name" value="Xylose isomerase-like"/>
    <property type="match status" value="1"/>
</dbReference>
<gene>
    <name evidence="1" type="ORF">Ae201684_011493</name>
</gene>
<name>A0A6G0WUQ8_9STRA</name>
<dbReference type="Proteomes" id="UP000481153">
    <property type="component" value="Unassembled WGS sequence"/>
</dbReference>
<reference evidence="1 2" key="1">
    <citation type="submission" date="2019-07" db="EMBL/GenBank/DDBJ databases">
        <title>Genomics analysis of Aphanomyces spp. identifies a new class of oomycete effector associated with host adaptation.</title>
        <authorList>
            <person name="Gaulin E."/>
        </authorList>
    </citation>
    <scope>NUCLEOTIDE SEQUENCE [LARGE SCALE GENOMIC DNA]</scope>
    <source>
        <strain evidence="1 2">ATCC 201684</strain>
    </source>
</reference>
<dbReference type="AlphaFoldDB" id="A0A6G0WUQ8"/>
<sequence>MSRSRQLLVFRHLWGIEPSPSLEKNLALIGELKNLGYSGVEASLSAIREHGGAAFLEELKAHDMKLIVGIYSGWTDYVPSAWEAKSVADHLKQFEDEIQQAHALSLRPTMLNAHAGCDYWNERDCQEFLLAAEKIHSEIPIAHETHRGRMMWNPWRTLELIEKFPSLKLTLDFSHWCVGAERPLDTPWDHEWIKRILPRVIHIHGRVGTEESPQVIDPRDPNAKPFVERFDRIWADVWRTQAQSGAAISTLTPEYGPSPYTPMTPFTGQPLSDVWEVVNNECKRQQERFRNLT</sequence>
<comment type="caution">
    <text evidence="1">The sequence shown here is derived from an EMBL/GenBank/DDBJ whole genome shotgun (WGS) entry which is preliminary data.</text>
</comment>
<organism evidence="1 2">
    <name type="scientific">Aphanomyces euteiches</name>
    <dbReference type="NCBI Taxonomy" id="100861"/>
    <lineage>
        <taxon>Eukaryota</taxon>
        <taxon>Sar</taxon>
        <taxon>Stramenopiles</taxon>
        <taxon>Oomycota</taxon>
        <taxon>Saprolegniomycetes</taxon>
        <taxon>Saprolegniales</taxon>
        <taxon>Verrucalvaceae</taxon>
        <taxon>Aphanomyces</taxon>
    </lineage>
</organism>
<dbReference type="InterPro" id="IPR036237">
    <property type="entry name" value="Xyl_isomerase-like_sf"/>
</dbReference>
<proteinExistence type="predicted"/>
<protein>
    <recommendedName>
        <fullName evidence="3">Xylose isomerase-like TIM barrel domain-containing protein</fullName>
    </recommendedName>
</protein>
<evidence type="ECO:0000313" key="1">
    <source>
        <dbReference type="EMBL" id="KAF0731233.1"/>
    </source>
</evidence>
<dbReference type="Gene3D" id="3.20.20.150">
    <property type="entry name" value="Divalent-metal-dependent TIM barrel enzymes"/>
    <property type="match status" value="1"/>
</dbReference>
<evidence type="ECO:0000313" key="2">
    <source>
        <dbReference type="Proteomes" id="UP000481153"/>
    </source>
</evidence>
<dbReference type="EMBL" id="VJMJ01000146">
    <property type="protein sequence ID" value="KAF0731233.1"/>
    <property type="molecule type" value="Genomic_DNA"/>
</dbReference>
<dbReference type="VEuPathDB" id="FungiDB:AeMF1_011605"/>
<keyword evidence="2" id="KW-1185">Reference proteome</keyword>
<accession>A0A6G0WUQ8</accession>
<evidence type="ECO:0008006" key="3">
    <source>
        <dbReference type="Google" id="ProtNLM"/>
    </source>
</evidence>